<organism evidence="2 3">
    <name type="scientific">Rhizoctonia solani</name>
    <dbReference type="NCBI Taxonomy" id="456999"/>
    <lineage>
        <taxon>Eukaryota</taxon>
        <taxon>Fungi</taxon>
        <taxon>Dikarya</taxon>
        <taxon>Basidiomycota</taxon>
        <taxon>Agaricomycotina</taxon>
        <taxon>Agaricomycetes</taxon>
        <taxon>Cantharellales</taxon>
        <taxon>Ceratobasidiaceae</taxon>
        <taxon>Rhizoctonia</taxon>
    </lineage>
</organism>
<evidence type="ECO:0000256" key="1">
    <source>
        <dbReference type="SAM" id="MobiDB-lite"/>
    </source>
</evidence>
<feature type="region of interest" description="Disordered" evidence="1">
    <location>
        <begin position="37"/>
        <end position="76"/>
    </location>
</feature>
<reference evidence="2" key="1">
    <citation type="submission" date="2021-01" db="EMBL/GenBank/DDBJ databases">
        <authorList>
            <person name="Kaushik A."/>
        </authorList>
    </citation>
    <scope>NUCLEOTIDE SEQUENCE</scope>
    <source>
        <strain evidence="2">Type strain: AG8-Rh-89/</strain>
    </source>
</reference>
<name>A0A8H3CYG5_9AGAM</name>
<dbReference type="Proteomes" id="UP000663850">
    <property type="component" value="Unassembled WGS sequence"/>
</dbReference>
<sequence length="140" mass="15450">MDSPLFKSFKLGVRSVQQVIYAPSNFGFEVDVTQAPNNPAFGHNPSTSAEANNQARQTRPYHPTSSNARQTARADHRATGDFVILAKHRKWLPCAVPGYQEASYPQRASRDAYSVVSPILSEPDDWVIVNGNLPENDSHA</sequence>
<dbReference type="AlphaFoldDB" id="A0A8H3CYG5"/>
<comment type="caution">
    <text evidence="2">The sequence shown here is derived from an EMBL/GenBank/DDBJ whole genome shotgun (WGS) entry which is preliminary data.</text>
</comment>
<proteinExistence type="predicted"/>
<accession>A0A8H3CYG5</accession>
<gene>
    <name evidence="2" type="ORF">RDB_LOCUS93046</name>
</gene>
<protein>
    <submittedName>
        <fullName evidence="2">Uncharacterized protein</fullName>
    </submittedName>
</protein>
<evidence type="ECO:0000313" key="2">
    <source>
        <dbReference type="EMBL" id="CAE6499122.1"/>
    </source>
</evidence>
<dbReference type="EMBL" id="CAJMWZ010005005">
    <property type="protein sequence ID" value="CAE6499122.1"/>
    <property type="molecule type" value="Genomic_DNA"/>
</dbReference>
<feature type="compositionally biased region" description="Polar residues" evidence="1">
    <location>
        <begin position="44"/>
        <end position="70"/>
    </location>
</feature>
<evidence type="ECO:0000313" key="3">
    <source>
        <dbReference type="Proteomes" id="UP000663850"/>
    </source>
</evidence>